<evidence type="ECO:0008006" key="4">
    <source>
        <dbReference type="Google" id="ProtNLM"/>
    </source>
</evidence>
<dbReference type="Proteomes" id="UP001349262">
    <property type="component" value="Unassembled WGS sequence"/>
</dbReference>
<feature type="region of interest" description="Disordered" evidence="1">
    <location>
        <begin position="1"/>
        <end position="60"/>
    </location>
</feature>
<sequence>MSETFLSRWARRKDAVRAERPETPPAAPEADGAPTPGLDPGSASAIPPRAEAGAEGAPLAELPSLETLTAQSDLTAFLRAGVPAPLRNAALRRMWSLDPSIRDFVSEAREYAYDWNTPGGVPGLGPLLPTDDVKAMLDRLVGGVPAKDEAPAEEMRQETSPAEEPGETTVASLPDAPAPPALETPCAATGSRPIESLHGSVEPSATIVPQPAPTPPERPRLRRHGGAMPV</sequence>
<dbReference type="EMBL" id="MLBY01000004">
    <property type="protein sequence ID" value="MEE7456694.1"/>
    <property type="molecule type" value="Genomic_DNA"/>
</dbReference>
<proteinExistence type="predicted"/>
<feature type="compositionally biased region" description="Basic and acidic residues" evidence="1">
    <location>
        <begin position="12"/>
        <end position="22"/>
    </location>
</feature>
<evidence type="ECO:0000313" key="2">
    <source>
        <dbReference type="EMBL" id="MEE7456694.1"/>
    </source>
</evidence>
<reference evidence="2 3" key="1">
    <citation type="journal article" date="2012" name="Genet. Mol. Biol.">
        <title>Analysis of 16S rRNA and mxaF genes revealing insights into Methylobacterium niche-specific plant association.</title>
        <authorList>
            <person name="Dourado M.N."/>
            <person name="Andreote F.D."/>
            <person name="Dini-Andreote F."/>
            <person name="Conti R."/>
            <person name="Araujo J.M."/>
            <person name="Araujo W.L."/>
        </authorList>
    </citation>
    <scope>NUCLEOTIDE SEQUENCE [LARGE SCALE GENOMIC DNA]</scope>
    <source>
        <strain evidence="2 3">SR1.6/4</strain>
    </source>
</reference>
<dbReference type="InterPro" id="IPR021735">
    <property type="entry name" value="DUF3306"/>
</dbReference>
<keyword evidence="3" id="KW-1185">Reference proteome</keyword>
<feature type="compositionally biased region" description="Basic and acidic residues" evidence="1">
    <location>
        <begin position="146"/>
        <end position="157"/>
    </location>
</feature>
<feature type="compositionally biased region" description="Basic residues" evidence="1">
    <location>
        <begin position="220"/>
        <end position="230"/>
    </location>
</feature>
<feature type="compositionally biased region" description="Low complexity" evidence="1">
    <location>
        <begin position="50"/>
        <end position="60"/>
    </location>
</feature>
<feature type="region of interest" description="Disordered" evidence="1">
    <location>
        <begin position="144"/>
        <end position="230"/>
    </location>
</feature>
<name>A0ABU7T834_9HYPH</name>
<comment type="caution">
    <text evidence="2">The sequence shown here is derived from an EMBL/GenBank/DDBJ whole genome shotgun (WGS) entry which is preliminary data.</text>
</comment>
<organism evidence="2 3">
    <name type="scientific">Methylobacterium radiotolerans</name>
    <dbReference type="NCBI Taxonomy" id="31998"/>
    <lineage>
        <taxon>Bacteria</taxon>
        <taxon>Pseudomonadati</taxon>
        <taxon>Pseudomonadota</taxon>
        <taxon>Alphaproteobacteria</taxon>
        <taxon>Hyphomicrobiales</taxon>
        <taxon>Methylobacteriaceae</taxon>
        <taxon>Methylobacterium</taxon>
    </lineage>
</organism>
<accession>A0ABU7T834</accession>
<gene>
    <name evidence="2" type="ORF">MRSR164_07855</name>
</gene>
<protein>
    <recommendedName>
        <fullName evidence="4">DUF3306 domain-containing protein</fullName>
    </recommendedName>
</protein>
<evidence type="ECO:0000313" key="3">
    <source>
        <dbReference type="Proteomes" id="UP001349262"/>
    </source>
</evidence>
<evidence type="ECO:0000256" key="1">
    <source>
        <dbReference type="SAM" id="MobiDB-lite"/>
    </source>
</evidence>
<dbReference type="Pfam" id="PF11748">
    <property type="entry name" value="DUF3306"/>
    <property type="match status" value="1"/>
</dbReference>